<evidence type="ECO:0000256" key="1">
    <source>
        <dbReference type="SAM" id="SignalP"/>
    </source>
</evidence>
<feature type="chain" id="PRO_5046946534" evidence="1">
    <location>
        <begin position="26"/>
        <end position="214"/>
    </location>
</feature>
<name>A0ABV0CWG8_9SPHN</name>
<accession>A0ABV0CWG8</accession>
<keyword evidence="1" id="KW-0732">Signal</keyword>
<reference evidence="2 3" key="1">
    <citation type="submission" date="2024-05" db="EMBL/GenBank/DDBJ databases">
        <authorList>
            <person name="Park S."/>
        </authorList>
    </citation>
    <scope>NUCLEOTIDE SEQUENCE [LARGE SCALE GENOMIC DNA]</scope>
    <source>
        <strain evidence="2 3">DGU5</strain>
    </source>
</reference>
<organism evidence="2 3">
    <name type="scientific">Aurantiacibacter flavus</name>
    <dbReference type="NCBI Taxonomy" id="3145232"/>
    <lineage>
        <taxon>Bacteria</taxon>
        <taxon>Pseudomonadati</taxon>
        <taxon>Pseudomonadota</taxon>
        <taxon>Alphaproteobacteria</taxon>
        <taxon>Sphingomonadales</taxon>
        <taxon>Erythrobacteraceae</taxon>
        <taxon>Aurantiacibacter</taxon>
    </lineage>
</organism>
<protein>
    <submittedName>
        <fullName evidence="2">DUF2490 domain-containing protein</fullName>
    </submittedName>
</protein>
<evidence type="ECO:0000313" key="2">
    <source>
        <dbReference type="EMBL" id="MEN7537017.1"/>
    </source>
</evidence>
<proteinExistence type="predicted"/>
<dbReference type="RefSeq" id="WP_346784467.1">
    <property type="nucleotide sequence ID" value="NZ_JBDLBR010000002.1"/>
</dbReference>
<comment type="caution">
    <text evidence="2">The sequence shown here is derived from an EMBL/GenBank/DDBJ whole genome shotgun (WGS) entry which is preliminary data.</text>
</comment>
<dbReference type="Proteomes" id="UP001484535">
    <property type="component" value="Unassembled WGS sequence"/>
</dbReference>
<dbReference type="InterPro" id="IPR019619">
    <property type="entry name" value="DUF2490"/>
</dbReference>
<keyword evidence="3" id="KW-1185">Reference proteome</keyword>
<dbReference type="Pfam" id="PF10677">
    <property type="entry name" value="DUF2490"/>
    <property type="match status" value="1"/>
</dbReference>
<sequence length="214" mass="23995">MKRSAALLRLVPLAAAAICSSAAVAADEDVQFYIYLKGSFSIAENVTNTTEISPRWREGSDILQLRTTFETQAADGLKLGAGGAYIESGGRYEIRPHQQMVYSSGPISARTRFEQRFFEGADRVELRLRQNVQFSQPIAEDIKASVTAEALFTLQNRNRANTERSDQWRGEVGLQKRLSDEFSLSTAYRAIYTPRDTRNDTLNHVAILTLSWKP</sequence>
<evidence type="ECO:0000313" key="3">
    <source>
        <dbReference type="Proteomes" id="UP001484535"/>
    </source>
</evidence>
<feature type="signal peptide" evidence="1">
    <location>
        <begin position="1"/>
        <end position="25"/>
    </location>
</feature>
<gene>
    <name evidence="2" type="ORF">ABDJ38_07505</name>
</gene>
<dbReference type="EMBL" id="JBDLBR010000002">
    <property type="protein sequence ID" value="MEN7537017.1"/>
    <property type="molecule type" value="Genomic_DNA"/>
</dbReference>